<dbReference type="InterPro" id="IPR007372">
    <property type="entry name" value="Lipid/polyisoprenoid-bd_YceI"/>
</dbReference>
<proteinExistence type="inferred from homology"/>
<dbReference type="SMART" id="SM00867">
    <property type="entry name" value="YceI"/>
    <property type="match status" value="1"/>
</dbReference>
<evidence type="ECO:0000313" key="4">
    <source>
        <dbReference type="Proteomes" id="UP001596298"/>
    </source>
</evidence>
<evidence type="ECO:0000259" key="2">
    <source>
        <dbReference type="SMART" id="SM00867"/>
    </source>
</evidence>
<keyword evidence="4" id="KW-1185">Reference proteome</keyword>
<dbReference type="Gene3D" id="2.40.128.110">
    <property type="entry name" value="Lipid/polyisoprenoid-binding, YceI-like"/>
    <property type="match status" value="1"/>
</dbReference>
<dbReference type="InterPro" id="IPR036761">
    <property type="entry name" value="TTHA0802/YceI-like_sf"/>
</dbReference>
<comment type="similarity">
    <text evidence="1">Belongs to the UPF0312 family.</text>
</comment>
<comment type="caution">
    <text evidence="3">The sequence shown here is derived from an EMBL/GenBank/DDBJ whole genome shotgun (WGS) entry which is preliminary data.</text>
</comment>
<dbReference type="PANTHER" id="PTHR34406:SF1">
    <property type="entry name" value="PROTEIN YCEI"/>
    <property type="match status" value="1"/>
</dbReference>
<evidence type="ECO:0000256" key="1">
    <source>
        <dbReference type="ARBA" id="ARBA00008812"/>
    </source>
</evidence>
<dbReference type="Proteomes" id="UP001596298">
    <property type="component" value="Unassembled WGS sequence"/>
</dbReference>
<reference evidence="4" key="1">
    <citation type="journal article" date="2019" name="Int. J. Syst. Evol. Microbiol.">
        <title>The Global Catalogue of Microorganisms (GCM) 10K type strain sequencing project: providing services to taxonomists for standard genome sequencing and annotation.</title>
        <authorList>
            <consortium name="The Broad Institute Genomics Platform"/>
            <consortium name="The Broad Institute Genome Sequencing Center for Infectious Disease"/>
            <person name="Wu L."/>
            <person name="Ma J."/>
        </authorList>
    </citation>
    <scope>NUCLEOTIDE SEQUENCE [LARGE SCALE GENOMIC DNA]</scope>
    <source>
        <strain evidence="4">CCUG 58127</strain>
    </source>
</reference>
<dbReference type="PANTHER" id="PTHR34406">
    <property type="entry name" value="PROTEIN YCEI"/>
    <property type="match status" value="1"/>
</dbReference>
<name>A0ABW2ABE3_9MICO</name>
<dbReference type="EMBL" id="JBHSWH010000001">
    <property type="protein sequence ID" value="MFC6704086.1"/>
    <property type="molecule type" value="Genomic_DNA"/>
</dbReference>
<feature type="domain" description="Lipid/polyisoprenoid-binding YceI-like" evidence="2">
    <location>
        <begin position="20"/>
        <end position="183"/>
    </location>
</feature>
<gene>
    <name evidence="3" type="ORF">ACFQDH_02065</name>
</gene>
<dbReference type="Pfam" id="PF04264">
    <property type="entry name" value="YceI"/>
    <property type="match status" value="1"/>
</dbReference>
<sequence>MSNTTTTTTNTTLDGLATGTWNIDAAHSAFGFQVRHLMVSKVKGKFDEFTATLTVGETLEDSSVEAEVKMTSINTGVADRDNHLRTNDFFEVETYPTMTFKSTKVTETELTGDLTIKNVTKPVTFDVEFGGVGSDPWGGTRAGFEASLEINRKEFGVDIEMPLQGGGVVVGDKVKIILDLEFVKA</sequence>
<protein>
    <submittedName>
        <fullName evidence="3">YceI family protein</fullName>
    </submittedName>
</protein>
<evidence type="ECO:0000313" key="3">
    <source>
        <dbReference type="EMBL" id="MFC6704086.1"/>
    </source>
</evidence>
<dbReference type="RefSeq" id="WP_382397997.1">
    <property type="nucleotide sequence ID" value="NZ_JBHSWH010000001.1"/>
</dbReference>
<dbReference type="SUPFAM" id="SSF101874">
    <property type="entry name" value="YceI-like"/>
    <property type="match status" value="1"/>
</dbReference>
<organism evidence="3 4">
    <name type="scientific">Flexivirga alba</name>
    <dbReference type="NCBI Taxonomy" id="702742"/>
    <lineage>
        <taxon>Bacteria</taxon>
        <taxon>Bacillati</taxon>
        <taxon>Actinomycetota</taxon>
        <taxon>Actinomycetes</taxon>
        <taxon>Micrococcales</taxon>
        <taxon>Dermacoccaceae</taxon>
        <taxon>Flexivirga</taxon>
    </lineage>
</organism>
<accession>A0ABW2ABE3</accession>